<gene>
    <name evidence="8" type="ORF">JGU71_13305</name>
</gene>
<protein>
    <submittedName>
        <fullName evidence="8">NAD(P)/FAD-dependent oxidoreductase</fullName>
    </submittedName>
</protein>
<reference evidence="8" key="1">
    <citation type="submission" date="2020-12" db="EMBL/GenBank/DDBJ databases">
        <title>Antrihabitans popcorni sp. nov. and Antrihabitans auranticaus sp. nov., isolated from a larva cave.</title>
        <authorList>
            <person name="Lee S.D."/>
            <person name="Kim I.S."/>
        </authorList>
    </citation>
    <scope>NUCLEOTIDE SEQUENCE</scope>
    <source>
        <strain evidence="8">YC3-6</strain>
    </source>
</reference>
<evidence type="ECO:0000256" key="1">
    <source>
        <dbReference type="ARBA" id="ARBA00001974"/>
    </source>
</evidence>
<proteinExistence type="inferred from homology"/>
<keyword evidence="6" id="KW-0560">Oxidoreductase</keyword>
<accession>A0A934NR95</accession>
<keyword evidence="4" id="KW-0274">FAD</keyword>
<dbReference type="Pfam" id="PF13738">
    <property type="entry name" value="Pyr_redox_3"/>
    <property type="match status" value="1"/>
</dbReference>
<dbReference type="PANTHER" id="PTHR43098:SF3">
    <property type="entry name" value="L-ORNITHINE N(5)-MONOOXYGENASE-RELATED"/>
    <property type="match status" value="1"/>
</dbReference>
<evidence type="ECO:0000256" key="3">
    <source>
        <dbReference type="ARBA" id="ARBA00022630"/>
    </source>
</evidence>
<dbReference type="PANTHER" id="PTHR43098">
    <property type="entry name" value="L-ORNITHINE N(5)-MONOOXYGENASE-RELATED"/>
    <property type="match status" value="1"/>
</dbReference>
<dbReference type="PRINTS" id="PR00469">
    <property type="entry name" value="PNDRDTASEII"/>
</dbReference>
<evidence type="ECO:0000256" key="2">
    <source>
        <dbReference type="ARBA" id="ARBA00010139"/>
    </source>
</evidence>
<comment type="cofactor">
    <cofactor evidence="1">
        <name>FAD</name>
        <dbReference type="ChEBI" id="CHEBI:57692"/>
    </cofactor>
</comment>
<dbReference type="AlphaFoldDB" id="A0A934NR95"/>
<sequence length="502" mass="55629">MPRNSSQAPVLDHEVAIVGGGFSGIGVAIALDRAGIDDFLIIEDGDGVGGAWHWNTYPGVAVDIPSFSYQFSYRQRSDWSRVYAPGSELKNYAEECVDDFDLRGRLRLNTRVTEAHFDETNNFWRLVLADGSELRVRHIVGATGVLTQPKPPQIEGVESFAGTTVHTARWDHDVDLKGKRVAVIGTGASAVQLIPSIAEEVEHLTVFQRTPIWCMPKLDAPIIAPLRAGLRWLPGAKAGLRALSQTYVEATFPLAAHFASVLPVAAVGARLARGFLKQQVDDPVVREKLTPKYGLGCKRPSFSNEYLATFNRSDVYLETTPIAEITPTGITTSDGVEHPIDVLVLATGFKVFESGNMPPFIVRGRDGLDLSEWWEKNRYQAYEGASVPGFPNFFTVLGPYGYNGSSYFTLIENQARHIVRCLTRARKEQATRVEVTPAAHDKYFAEMLGRRPRQIFFQGTCDGSNSYYFDAHGDVPLRPSPTLEVAWRSAHFDLDDYSFARV</sequence>
<evidence type="ECO:0000256" key="6">
    <source>
        <dbReference type="ARBA" id="ARBA00023002"/>
    </source>
</evidence>
<evidence type="ECO:0000313" key="9">
    <source>
        <dbReference type="Proteomes" id="UP000655868"/>
    </source>
</evidence>
<dbReference type="Gene3D" id="3.50.50.60">
    <property type="entry name" value="FAD/NAD(P)-binding domain"/>
    <property type="match status" value="2"/>
</dbReference>
<dbReference type="GO" id="GO:0016709">
    <property type="term" value="F:oxidoreductase activity, acting on paired donors, with incorporation or reduction of molecular oxygen, NAD(P)H as one donor, and incorporation of one atom of oxygen"/>
    <property type="evidence" value="ECO:0007669"/>
    <property type="project" value="UniProtKB-ARBA"/>
</dbReference>
<evidence type="ECO:0000256" key="4">
    <source>
        <dbReference type="ARBA" id="ARBA00022827"/>
    </source>
</evidence>
<keyword evidence="5" id="KW-0521">NADP</keyword>
<dbReference type="InterPro" id="IPR036188">
    <property type="entry name" value="FAD/NAD-bd_sf"/>
</dbReference>
<evidence type="ECO:0000256" key="5">
    <source>
        <dbReference type="ARBA" id="ARBA00022857"/>
    </source>
</evidence>
<keyword evidence="9" id="KW-1185">Reference proteome</keyword>
<organism evidence="8 9">
    <name type="scientific">Antrihabitans stalagmiti</name>
    <dbReference type="NCBI Taxonomy" id="2799499"/>
    <lineage>
        <taxon>Bacteria</taxon>
        <taxon>Bacillati</taxon>
        <taxon>Actinomycetota</taxon>
        <taxon>Actinomycetes</taxon>
        <taxon>Mycobacteriales</taxon>
        <taxon>Nocardiaceae</taxon>
        <taxon>Antrihabitans</taxon>
    </lineage>
</organism>
<keyword evidence="3" id="KW-0285">Flavoprotein</keyword>
<dbReference type="EMBL" id="JAEMNV010000004">
    <property type="protein sequence ID" value="MBJ8339867.1"/>
    <property type="molecule type" value="Genomic_DNA"/>
</dbReference>
<dbReference type="Proteomes" id="UP000655868">
    <property type="component" value="Unassembled WGS sequence"/>
</dbReference>
<dbReference type="InterPro" id="IPR050775">
    <property type="entry name" value="FAD-binding_Monooxygenases"/>
</dbReference>
<comment type="similarity">
    <text evidence="2">Belongs to the FAD-binding monooxygenase family.</text>
</comment>
<name>A0A934NR95_9NOCA</name>
<keyword evidence="7" id="KW-0503">Monooxygenase</keyword>
<dbReference type="RefSeq" id="WP_199704651.1">
    <property type="nucleotide sequence ID" value="NZ_JAEMNV010000004.1"/>
</dbReference>
<dbReference type="SUPFAM" id="SSF51905">
    <property type="entry name" value="FAD/NAD(P)-binding domain"/>
    <property type="match status" value="1"/>
</dbReference>
<comment type="caution">
    <text evidence="8">The sequence shown here is derived from an EMBL/GenBank/DDBJ whole genome shotgun (WGS) entry which is preliminary data.</text>
</comment>
<evidence type="ECO:0000313" key="8">
    <source>
        <dbReference type="EMBL" id="MBJ8339867.1"/>
    </source>
</evidence>
<evidence type="ECO:0000256" key="7">
    <source>
        <dbReference type="ARBA" id="ARBA00023033"/>
    </source>
</evidence>